<comment type="caution">
    <text evidence="2">The sequence shown here is derived from an EMBL/GenBank/DDBJ whole genome shotgun (WGS) entry which is preliminary data.</text>
</comment>
<feature type="domain" description="Heterokaryon incompatibility" evidence="1">
    <location>
        <begin position="128"/>
        <end position="282"/>
    </location>
</feature>
<dbReference type="Proteomes" id="UP001175000">
    <property type="component" value="Unassembled WGS sequence"/>
</dbReference>
<dbReference type="InterPro" id="IPR052895">
    <property type="entry name" value="HetReg/Transcr_Mod"/>
</dbReference>
<dbReference type="EMBL" id="JAULSU010000004">
    <property type="protein sequence ID" value="KAK0618865.1"/>
    <property type="molecule type" value="Genomic_DNA"/>
</dbReference>
<keyword evidence="3" id="KW-1185">Reference proteome</keyword>
<organism evidence="2 3">
    <name type="scientific">Immersiella caudata</name>
    <dbReference type="NCBI Taxonomy" id="314043"/>
    <lineage>
        <taxon>Eukaryota</taxon>
        <taxon>Fungi</taxon>
        <taxon>Dikarya</taxon>
        <taxon>Ascomycota</taxon>
        <taxon>Pezizomycotina</taxon>
        <taxon>Sordariomycetes</taxon>
        <taxon>Sordariomycetidae</taxon>
        <taxon>Sordariales</taxon>
        <taxon>Lasiosphaeriaceae</taxon>
        <taxon>Immersiella</taxon>
    </lineage>
</organism>
<gene>
    <name evidence="2" type="ORF">B0T14DRAFT_602813</name>
</gene>
<dbReference type="AlphaFoldDB" id="A0AA39WNV2"/>
<evidence type="ECO:0000313" key="3">
    <source>
        <dbReference type="Proteomes" id="UP001175000"/>
    </source>
</evidence>
<proteinExistence type="predicted"/>
<dbReference type="PANTHER" id="PTHR24148">
    <property type="entry name" value="ANKYRIN REPEAT DOMAIN-CONTAINING PROTEIN 39 HOMOLOG-RELATED"/>
    <property type="match status" value="1"/>
</dbReference>
<dbReference type="PANTHER" id="PTHR24148:SF64">
    <property type="entry name" value="HETEROKARYON INCOMPATIBILITY DOMAIN-CONTAINING PROTEIN"/>
    <property type="match status" value="1"/>
</dbReference>
<accession>A0AA39WNV2</accession>
<dbReference type="Pfam" id="PF06985">
    <property type="entry name" value="HET"/>
    <property type="match status" value="1"/>
</dbReference>
<dbReference type="InterPro" id="IPR010730">
    <property type="entry name" value="HET"/>
</dbReference>
<evidence type="ECO:0000259" key="1">
    <source>
        <dbReference type="Pfam" id="PF06985"/>
    </source>
</evidence>
<protein>
    <submittedName>
        <fullName evidence="2">Heterokaryon incompatibility protein-domain-containing protein</fullName>
    </submittedName>
</protein>
<reference evidence="2" key="1">
    <citation type="submission" date="2023-06" db="EMBL/GenBank/DDBJ databases">
        <title>Genome-scale phylogeny and comparative genomics of the fungal order Sordariales.</title>
        <authorList>
            <consortium name="Lawrence Berkeley National Laboratory"/>
            <person name="Hensen N."/>
            <person name="Bonometti L."/>
            <person name="Westerberg I."/>
            <person name="Brannstrom I.O."/>
            <person name="Guillou S."/>
            <person name="Cros-Aarteil S."/>
            <person name="Calhoun S."/>
            <person name="Haridas S."/>
            <person name="Kuo A."/>
            <person name="Mondo S."/>
            <person name="Pangilinan J."/>
            <person name="Riley R."/>
            <person name="Labutti K."/>
            <person name="Andreopoulos B."/>
            <person name="Lipzen A."/>
            <person name="Chen C."/>
            <person name="Yanf M."/>
            <person name="Daum C."/>
            <person name="Ng V."/>
            <person name="Clum A."/>
            <person name="Steindorff A."/>
            <person name="Ohm R."/>
            <person name="Martin F."/>
            <person name="Silar P."/>
            <person name="Natvig D."/>
            <person name="Lalanne C."/>
            <person name="Gautier V."/>
            <person name="Ament-Velasquez S.L."/>
            <person name="Kruys A."/>
            <person name="Hutchinson M.I."/>
            <person name="Powell A.J."/>
            <person name="Barry K."/>
            <person name="Miller A.N."/>
            <person name="Grigoriev I.V."/>
            <person name="Debuchy R."/>
            <person name="Gladieux P."/>
            <person name="Thoren M.H."/>
            <person name="Johannesson H."/>
        </authorList>
    </citation>
    <scope>NUCLEOTIDE SEQUENCE</scope>
    <source>
        <strain evidence="2">CBS 606.72</strain>
    </source>
</reference>
<name>A0AA39WNV2_9PEZI</name>
<sequence length="851" mass="96616">MMNSKKDRGLTHQALRKVGLGNAPSDEFSNFYTPSNDTFYANSPYLPLDARHPSIRLLRVHPQKRTLDEHLAANQRWAERYALIAQGSSTRPPEYVKSAVDDSAHLSKLRIACDLIEDCQLSRAEGRYLALSYYAGSPKNVVPILVDGVPFNTFANLEHAIGCAMEYWYSGSGDWESGGNELFLWADQVCINQNDTGERSSQVARMGEIYHRSQECLVCLSTSDTVWDATALKKLPTSPAPLEKYLWDNIISKASLSIEAWVDDLEHLLTAPWWRRAWILQEFVMASRARFLVGTSSLEADVVNKLVRLFVDNNQMEKTLTHFRQILSKKELEEKQLEDGRREREEILRQDRESLARAEGTELRRQRSLNNMEMIRSSEEHAYVSGKIYSAQCRQSNLKRGFSFNKSYDLYEVAGEIKNLTDSRSRVADNHTHLVLTAQKISQAIALCDGVLRTVAEERHKQVPQPTLLAENENQKVHRRIGALEEKMKALEKPAVVTSVLDQKLQHSFMSNRNSSNDLPTYLEHSRHCQSGDNRDRVYAFIGLVDPSYGIVPDYSADNTIVNVLIETATKTIEHDCNLGILSYAAGTNGPLSFKLPSWVPDWTRRRSTTAESFMQELRAAKASREMPPRPPKPHTGRIRRTRADYLKYSERDDVKGIRVKLPTTQSHETRTVPEFIKENERDNERDNVKGYQVTLPTRQSHKTRTVPEFVRDSERDDVMVLKAKGIRHSLVPWALELERNPRPAPGELTKYQVAGESLVVKAMAPTSSADNLELWFLVGADHPVVLRRSRHARETDGASFVSEALLLDGSVINVSSPGPQTLCSNEAYQRYLCQLEAGEREGWLEEVLIQ</sequence>
<evidence type="ECO:0000313" key="2">
    <source>
        <dbReference type="EMBL" id="KAK0618865.1"/>
    </source>
</evidence>